<dbReference type="PANTHER" id="PTHR47628:SF1">
    <property type="entry name" value="ALIPHATIC AMIDASE EXPRESSION-REGULATING PROTEIN"/>
    <property type="match status" value="1"/>
</dbReference>
<dbReference type="PANTHER" id="PTHR47628">
    <property type="match status" value="1"/>
</dbReference>
<evidence type="ECO:0000313" key="5">
    <source>
        <dbReference type="Proteomes" id="UP000466307"/>
    </source>
</evidence>
<feature type="domain" description="Leucine-binding protein" evidence="3">
    <location>
        <begin position="7"/>
        <end position="345"/>
    </location>
</feature>
<proteinExistence type="inferred from homology"/>
<dbReference type="Gene3D" id="3.40.50.2300">
    <property type="match status" value="2"/>
</dbReference>
<dbReference type="Proteomes" id="UP000466307">
    <property type="component" value="Unassembled WGS sequence"/>
</dbReference>
<accession>A0A7K3LW81</accession>
<evidence type="ECO:0000313" key="4">
    <source>
        <dbReference type="EMBL" id="NDK92201.1"/>
    </source>
</evidence>
<dbReference type="InterPro" id="IPR028082">
    <property type="entry name" value="Peripla_BP_I"/>
</dbReference>
<name>A0A7K3LW81_9ACTN</name>
<protein>
    <submittedName>
        <fullName evidence="4">Substrate-binding domain-containing protein</fullName>
    </submittedName>
</protein>
<dbReference type="Pfam" id="PF13458">
    <property type="entry name" value="Peripla_BP_6"/>
    <property type="match status" value="1"/>
</dbReference>
<dbReference type="SUPFAM" id="SSF53822">
    <property type="entry name" value="Periplasmic binding protein-like I"/>
    <property type="match status" value="1"/>
</dbReference>
<keyword evidence="2" id="KW-0732">Signal</keyword>
<reference evidence="4 5" key="1">
    <citation type="submission" date="2020-01" db="EMBL/GenBank/DDBJ databases">
        <title>Investigation of new actinobacteria for the biodesulphurisation of diesel fuel.</title>
        <authorList>
            <person name="Athi Narayanan S.M."/>
        </authorList>
    </citation>
    <scope>NUCLEOTIDE SEQUENCE [LARGE SCALE GENOMIC DNA]</scope>
    <source>
        <strain evidence="4 5">213E</strain>
    </source>
</reference>
<dbReference type="CDD" id="cd06358">
    <property type="entry name" value="PBP1_NHase"/>
    <property type="match status" value="1"/>
</dbReference>
<dbReference type="AlphaFoldDB" id="A0A7K3LW81"/>
<gene>
    <name evidence="4" type="ORF">GYA93_21940</name>
</gene>
<evidence type="ECO:0000256" key="1">
    <source>
        <dbReference type="ARBA" id="ARBA00010062"/>
    </source>
</evidence>
<dbReference type="InterPro" id="IPR028081">
    <property type="entry name" value="Leu-bd"/>
</dbReference>
<sequence length="359" mass="38384">MSDPRMNLGLLIPESGPAGIFGPSCLSSAELAIAELNQHGGLLGCEVTATVIDGGADIGDVARDVSARVSNGEVEALVGWHTSALRREIVGSVGGLVPYIYTAVYEGGESSPGVFTTGEVPERQIVPALQWMGRENGITSWFVVGSDYVWPRRTAGRLRKWATTGAYGSGVRLVGEHFTPLGELDFSGVLDEIERSVADGVFVLLLGQDAVSFNRQFAARGFDRDLPRLGPLIDENMLLAGGVGAARELYSVSGFFESLGTGHSLEFGGRYMERFGASAPPLASPGESCYEGVRLLAELVERSASVNVSELSVQAQADIHYDSPRGHVRFRRHHLAQDVYMAKARGLEFDVLEQIAAVG</sequence>
<organism evidence="4 5">
    <name type="scientific">Gordonia desulfuricans</name>
    <dbReference type="NCBI Taxonomy" id="89051"/>
    <lineage>
        <taxon>Bacteria</taxon>
        <taxon>Bacillati</taxon>
        <taxon>Actinomycetota</taxon>
        <taxon>Actinomycetes</taxon>
        <taxon>Mycobacteriales</taxon>
        <taxon>Gordoniaceae</taxon>
        <taxon>Gordonia</taxon>
    </lineage>
</organism>
<keyword evidence="5" id="KW-1185">Reference proteome</keyword>
<dbReference type="EMBL" id="JAADZU010000105">
    <property type="protein sequence ID" value="NDK92201.1"/>
    <property type="molecule type" value="Genomic_DNA"/>
</dbReference>
<dbReference type="RefSeq" id="WP_059039480.1">
    <property type="nucleotide sequence ID" value="NZ_JAADZU010000105.1"/>
</dbReference>
<comment type="caution">
    <text evidence="4">The sequence shown here is derived from an EMBL/GenBank/DDBJ whole genome shotgun (WGS) entry which is preliminary data.</text>
</comment>
<evidence type="ECO:0000256" key="2">
    <source>
        <dbReference type="ARBA" id="ARBA00022729"/>
    </source>
</evidence>
<evidence type="ECO:0000259" key="3">
    <source>
        <dbReference type="Pfam" id="PF13458"/>
    </source>
</evidence>
<comment type="similarity">
    <text evidence="1">Belongs to the leucine-binding protein family.</text>
</comment>